<gene>
    <name evidence="5" type="ORF">WPS_08410</name>
</gene>
<evidence type="ECO:0000313" key="5">
    <source>
        <dbReference type="EMBL" id="BDE05565.1"/>
    </source>
</evidence>
<dbReference type="KEGG" id="vab:WPS_08410"/>
<dbReference type="InterPro" id="IPR000914">
    <property type="entry name" value="SBP_5_dom"/>
</dbReference>
<keyword evidence="3" id="KW-0732">Signal</keyword>
<keyword evidence="2" id="KW-0813">Transport</keyword>
<dbReference type="InterPro" id="IPR030678">
    <property type="entry name" value="Peptide/Ni-bd"/>
</dbReference>
<dbReference type="SUPFAM" id="SSF53850">
    <property type="entry name" value="Periplasmic binding protein-like II"/>
    <property type="match status" value="1"/>
</dbReference>
<dbReference type="GO" id="GO:0042597">
    <property type="term" value="C:periplasmic space"/>
    <property type="evidence" value="ECO:0007669"/>
    <property type="project" value="UniProtKB-ARBA"/>
</dbReference>
<evidence type="ECO:0000256" key="1">
    <source>
        <dbReference type="ARBA" id="ARBA00005695"/>
    </source>
</evidence>
<dbReference type="PIRSF" id="PIRSF002741">
    <property type="entry name" value="MppA"/>
    <property type="match status" value="1"/>
</dbReference>
<dbReference type="PANTHER" id="PTHR30290">
    <property type="entry name" value="PERIPLASMIC BINDING COMPONENT OF ABC TRANSPORTER"/>
    <property type="match status" value="1"/>
</dbReference>
<dbReference type="Pfam" id="PF00496">
    <property type="entry name" value="SBP_bac_5"/>
    <property type="match status" value="1"/>
</dbReference>
<dbReference type="InterPro" id="IPR039424">
    <property type="entry name" value="SBP_5"/>
</dbReference>
<dbReference type="Gene3D" id="3.90.76.10">
    <property type="entry name" value="Dipeptide-binding Protein, Domain 1"/>
    <property type="match status" value="1"/>
</dbReference>
<evidence type="ECO:0000256" key="2">
    <source>
        <dbReference type="ARBA" id="ARBA00022448"/>
    </source>
</evidence>
<accession>A0AAN2C8I1</accession>
<evidence type="ECO:0000313" key="6">
    <source>
        <dbReference type="Proteomes" id="UP001317532"/>
    </source>
</evidence>
<sequence length="505" mass="55727">MRLGMTTEPRSLSPLFSLDDYANTVDRLAFDVLISVGSDGRTLVPRLAAEVPSLRNGGISRDGRTLTYHLRRNVKWHDGVPFTSKDVAFSYHAIMNPANNVPNRHGYDQIASVATPDPYTVVFRLKEPYAPAITTLFGDDTCGPILPEHLLGRYPNLNEVDFNQHPVGTGPFKVVRWDRGSSVELDANDDYYLGKPKLRRISVRFVPDENTLVTQMRTHELDVFAEMSVNAYGQMRGIPGTRAVLSNVHGAANLLMNTTHDALRDPRVRRAIAAAIDKDAIVRNFAYGAGTVAGADLPSFMWAYDPNARAQPHDPARARAFLRDAGYVPGPGGIVQKAGRPLSLTFAYSQNNIAARLIAVQIQSYLREVGIDAQLKGFTTQMMFNAYAAGGIYQAGKFDLAWYTMTLGVDPDSSGRFTCGAIPPNGQNYSRYCNREMDAAQTAGLRTFDLAARKRAYARSQELLVHDVPAVFVFWPKNIDAADAGLRGFAPNPSIATWNAHEWSW</sequence>
<dbReference type="EMBL" id="AP025523">
    <property type="protein sequence ID" value="BDE05565.1"/>
    <property type="molecule type" value="Genomic_DNA"/>
</dbReference>
<dbReference type="Gene3D" id="3.10.105.10">
    <property type="entry name" value="Dipeptide-binding Protein, Domain 3"/>
    <property type="match status" value="1"/>
</dbReference>
<proteinExistence type="inferred from homology"/>
<keyword evidence="6" id="KW-1185">Reference proteome</keyword>
<organism evidence="5 6">
    <name type="scientific">Vulcanimicrobium alpinum</name>
    <dbReference type="NCBI Taxonomy" id="3016050"/>
    <lineage>
        <taxon>Bacteria</taxon>
        <taxon>Bacillati</taxon>
        <taxon>Vulcanimicrobiota</taxon>
        <taxon>Vulcanimicrobiia</taxon>
        <taxon>Vulcanimicrobiales</taxon>
        <taxon>Vulcanimicrobiaceae</taxon>
        <taxon>Vulcanimicrobium</taxon>
    </lineage>
</organism>
<name>A0AAN2C8I1_UNVUL</name>
<comment type="similarity">
    <text evidence="1">Belongs to the bacterial solute-binding protein 5 family.</text>
</comment>
<dbReference type="Proteomes" id="UP001317532">
    <property type="component" value="Chromosome"/>
</dbReference>
<feature type="domain" description="Solute-binding protein family 5" evidence="4">
    <location>
        <begin position="43"/>
        <end position="412"/>
    </location>
</feature>
<dbReference type="GO" id="GO:0043190">
    <property type="term" value="C:ATP-binding cassette (ABC) transporter complex"/>
    <property type="evidence" value="ECO:0007669"/>
    <property type="project" value="InterPro"/>
</dbReference>
<protein>
    <submittedName>
        <fullName evidence="5">ABC transporter substrate-binding protein</fullName>
    </submittedName>
</protein>
<evidence type="ECO:0000259" key="4">
    <source>
        <dbReference type="Pfam" id="PF00496"/>
    </source>
</evidence>
<dbReference type="AlphaFoldDB" id="A0AAN2C8I1"/>
<evidence type="ECO:0000256" key="3">
    <source>
        <dbReference type="ARBA" id="ARBA00022729"/>
    </source>
</evidence>
<dbReference type="PANTHER" id="PTHR30290:SF9">
    <property type="entry name" value="OLIGOPEPTIDE-BINDING PROTEIN APPA"/>
    <property type="match status" value="1"/>
</dbReference>
<dbReference type="GO" id="GO:0015833">
    <property type="term" value="P:peptide transport"/>
    <property type="evidence" value="ECO:0007669"/>
    <property type="project" value="TreeGrafter"/>
</dbReference>
<reference evidence="5 6" key="1">
    <citation type="journal article" date="2022" name="ISME Commun">
        <title>Vulcanimicrobium alpinus gen. nov. sp. nov., the first cultivated representative of the candidate phylum 'Eremiobacterota', is a metabolically versatile aerobic anoxygenic phototroph.</title>
        <authorList>
            <person name="Yabe S."/>
            <person name="Muto K."/>
            <person name="Abe K."/>
            <person name="Yokota A."/>
            <person name="Staudigel H."/>
            <person name="Tebo B.M."/>
        </authorList>
    </citation>
    <scope>NUCLEOTIDE SEQUENCE [LARGE SCALE GENOMIC DNA]</scope>
    <source>
        <strain evidence="5 6">WC8-2</strain>
    </source>
</reference>
<dbReference type="Gene3D" id="3.40.190.10">
    <property type="entry name" value="Periplasmic binding protein-like II"/>
    <property type="match status" value="1"/>
</dbReference>
<dbReference type="GO" id="GO:1904680">
    <property type="term" value="F:peptide transmembrane transporter activity"/>
    <property type="evidence" value="ECO:0007669"/>
    <property type="project" value="TreeGrafter"/>
</dbReference>